<dbReference type="Proteomes" id="UP001642484">
    <property type="component" value="Unassembled WGS sequence"/>
</dbReference>
<proteinExistence type="predicted"/>
<keyword evidence="3" id="KW-1185">Reference proteome</keyword>
<evidence type="ECO:0000256" key="1">
    <source>
        <dbReference type="SAM" id="MobiDB-lite"/>
    </source>
</evidence>
<evidence type="ECO:0000313" key="2">
    <source>
        <dbReference type="EMBL" id="CAK9057137.1"/>
    </source>
</evidence>
<feature type="region of interest" description="Disordered" evidence="1">
    <location>
        <begin position="393"/>
        <end position="417"/>
    </location>
</feature>
<dbReference type="EMBL" id="CAXAMN010021112">
    <property type="protein sequence ID" value="CAK9057137.1"/>
    <property type="molecule type" value="Genomic_DNA"/>
</dbReference>
<organism evidence="2 3">
    <name type="scientific">Durusdinium trenchii</name>
    <dbReference type="NCBI Taxonomy" id="1381693"/>
    <lineage>
        <taxon>Eukaryota</taxon>
        <taxon>Sar</taxon>
        <taxon>Alveolata</taxon>
        <taxon>Dinophyceae</taxon>
        <taxon>Suessiales</taxon>
        <taxon>Symbiodiniaceae</taxon>
        <taxon>Durusdinium</taxon>
    </lineage>
</organism>
<name>A0ABP0N2I9_9DINO</name>
<protein>
    <submittedName>
        <fullName evidence="2">Uncharacterized protein</fullName>
    </submittedName>
</protein>
<dbReference type="InterPro" id="IPR027417">
    <property type="entry name" value="P-loop_NTPase"/>
</dbReference>
<sequence length="417" mass="47030">MGVHSLPESRVLEGKLLRYQNGATDGSESTVKKAQLRRSCVQSRTAEQGTRCCGCRGHFGCPEARPIDVEDESKDDLLEELAKLLNTWSERLVRLPQATEIEVLSFKGDAVEGVETVTSAIDACHRSIYRCRHLGVVSAEELAVLSRSSMFLQVELAFTTLADLEEHLTDTGVLSLVDLPSPEHSLWASQDVSALYRSTLRGADGVLVVIDASKHEVPQWVCNMLRDIFKQDEEMSFEERSALRRADTWIVANRMDQLPEFFCKEGKEFSKKVMERQHENYKDIIVDQEHVIPIAARLSSLAIYGKEKIQETLSAQLLSRLERQAWFAQACALLFGIRWIEQVKDVDQTRWRSSMRELMLLGQVTGPLANSVLKTAYVKMLPRSVTRAMQELSQLTMPPDRGTDGASLRSRSWTEVS</sequence>
<accession>A0ABP0N2I9</accession>
<comment type="caution">
    <text evidence="2">The sequence shown here is derived from an EMBL/GenBank/DDBJ whole genome shotgun (WGS) entry which is preliminary data.</text>
</comment>
<dbReference type="Gene3D" id="3.40.50.300">
    <property type="entry name" value="P-loop containing nucleotide triphosphate hydrolases"/>
    <property type="match status" value="1"/>
</dbReference>
<gene>
    <name evidence="2" type="ORF">CCMP2556_LOCUS28235</name>
</gene>
<reference evidence="2 3" key="1">
    <citation type="submission" date="2024-02" db="EMBL/GenBank/DDBJ databases">
        <authorList>
            <person name="Chen Y."/>
            <person name="Shah S."/>
            <person name="Dougan E. K."/>
            <person name="Thang M."/>
            <person name="Chan C."/>
        </authorList>
    </citation>
    <scope>NUCLEOTIDE SEQUENCE [LARGE SCALE GENOMIC DNA]</scope>
</reference>
<evidence type="ECO:0000313" key="3">
    <source>
        <dbReference type="Proteomes" id="UP001642484"/>
    </source>
</evidence>
<dbReference type="SUPFAM" id="SSF52540">
    <property type="entry name" value="P-loop containing nucleoside triphosphate hydrolases"/>
    <property type="match status" value="1"/>
</dbReference>